<dbReference type="RefSeq" id="WP_226540735.1">
    <property type="nucleotide sequence ID" value="NZ_CP129014.1"/>
</dbReference>
<protein>
    <submittedName>
        <fullName evidence="2">Uncharacterized protein</fullName>
    </submittedName>
</protein>
<keyword evidence="1" id="KW-0812">Transmembrane</keyword>
<gene>
    <name evidence="2" type="ORF">LC087_18840</name>
</gene>
<evidence type="ECO:0000313" key="2">
    <source>
        <dbReference type="EMBL" id="WLR44441.1"/>
    </source>
</evidence>
<keyword evidence="2" id="KW-0614">Plasmid</keyword>
<evidence type="ECO:0000256" key="1">
    <source>
        <dbReference type="SAM" id="Phobius"/>
    </source>
</evidence>
<proteinExistence type="predicted"/>
<dbReference type="EMBL" id="CP129014">
    <property type="protein sequence ID" value="WLR44441.1"/>
    <property type="molecule type" value="Genomic_DNA"/>
</dbReference>
<accession>A0ABY9JYG8</accession>
<name>A0ABY9JYG8_9BACI</name>
<keyword evidence="3" id="KW-1185">Reference proteome</keyword>
<sequence>MFFTKKETGIIMLLVFYSISPFLIKMMDLNWYLWVQGMVLILSTIPIYSDYKEKEQKGMPIFILVILLVSVISGKISF</sequence>
<feature type="transmembrane region" description="Helical" evidence="1">
    <location>
        <begin position="7"/>
        <end position="25"/>
    </location>
</feature>
<dbReference type="Proteomes" id="UP001197974">
    <property type="component" value="Plasmid unnamed1"/>
</dbReference>
<feature type="transmembrane region" description="Helical" evidence="1">
    <location>
        <begin position="61"/>
        <end position="77"/>
    </location>
</feature>
<reference evidence="2 3" key="1">
    <citation type="submission" date="2023-06" db="EMBL/GenBank/DDBJ databases">
        <title>Five Gram-positive bacteria isolated from mangrove sediments in Shenzhen, Guangdong, China.</title>
        <authorList>
            <person name="Yu S."/>
            <person name="Zheng W."/>
            <person name="Huang Y."/>
        </authorList>
    </citation>
    <scope>NUCLEOTIDE SEQUENCE [LARGE SCALE GENOMIC DNA]</scope>
    <source>
        <strain evidence="2 3">SaN35-3</strain>
        <plasmid evidence="2 3">unnamed1</plasmid>
    </source>
</reference>
<geneLocation type="plasmid" evidence="2 3">
    <name>unnamed1</name>
</geneLocation>
<keyword evidence="1" id="KW-0472">Membrane</keyword>
<organism evidence="2 3">
    <name type="scientific">Bacillus carboniphilus</name>
    <dbReference type="NCBI Taxonomy" id="86663"/>
    <lineage>
        <taxon>Bacteria</taxon>
        <taxon>Bacillati</taxon>
        <taxon>Bacillota</taxon>
        <taxon>Bacilli</taxon>
        <taxon>Bacillales</taxon>
        <taxon>Bacillaceae</taxon>
        <taxon>Bacillus</taxon>
    </lineage>
</organism>
<feature type="transmembrane region" description="Helical" evidence="1">
    <location>
        <begin position="31"/>
        <end position="49"/>
    </location>
</feature>
<evidence type="ECO:0000313" key="3">
    <source>
        <dbReference type="Proteomes" id="UP001197974"/>
    </source>
</evidence>
<keyword evidence="1" id="KW-1133">Transmembrane helix</keyword>